<sequence length="79" mass="8904">MNLHDYFDCEGAITAAALARRVGVSPALVYQWRTGRRPVPVKHCALIELATCGWVTRRDLRPTDCIRIWPELAEGLKAQ</sequence>
<dbReference type="InterPro" id="IPR031856">
    <property type="entry name" value="YdaS_toxin-like"/>
</dbReference>
<protein>
    <recommendedName>
        <fullName evidence="3">HTH cro/C1-type domain-containing protein</fullName>
    </recommendedName>
</protein>
<gene>
    <name evidence="1" type="ORF">LMG3441_06227</name>
</gene>
<dbReference type="InterPro" id="IPR010982">
    <property type="entry name" value="Lambda_DNA-bd_dom_sf"/>
</dbReference>
<dbReference type="InterPro" id="IPR001387">
    <property type="entry name" value="Cro/C1-type_HTH"/>
</dbReference>
<dbReference type="AlphaFoldDB" id="A0A6S7AW01"/>
<name>A0A6S7AW01_9BURK</name>
<keyword evidence="2" id="KW-1185">Reference proteome</keyword>
<evidence type="ECO:0000313" key="1">
    <source>
        <dbReference type="EMBL" id="CAB3744784.1"/>
    </source>
</evidence>
<accession>A0A6S7AW01</accession>
<dbReference type="Gene3D" id="1.10.260.40">
    <property type="entry name" value="lambda repressor-like DNA-binding domains"/>
    <property type="match status" value="1"/>
</dbReference>
<dbReference type="Proteomes" id="UP000494269">
    <property type="component" value="Unassembled WGS sequence"/>
</dbReference>
<evidence type="ECO:0000313" key="2">
    <source>
        <dbReference type="Proteomes" id="UP000494269"/>
    </source>
</evidence>
<evidence type="ECO:0008006" key="3">
    <source>
        <dbReference type="Google" id="ProtNLM"/>
    </source>
</evidence>
<dbReference type="CDD" id="cd00093">
    <property type="entry name" value="HTH_XRE"/>
    <property type="match status" value="1"/>
</dbReference>
<dbReference type="RefSeq" id="WP_054426710.1">
    <property type="nucleotide sequence ID" value="NZ_CADIJQ010000023.1"/>
</dbReference>
<dbReference type="SUPFAM" id="SSF47413">
    <property type="entry name" value="lambda repressor-like DNA-binding domains"/>
    <property type="match status" value="1"/>
</dbReference>
<dbReference type="Pfam" id="PF15943">
    <property type="entry name" value="YdaS_toxin"/>
    <property type="match status" value="1"/>
</dbReference>
<organism evidence="1 2">
    <name type="scientific">Achromobacter kerstersii</name>
    <dbReference type="NCBI Taxonomy" id="1353890"/>
    <lineage>
        <taxon>Bacteria</taxon>
        <taxon>Pseudomonadati</taxon>
        <taxon>Pseudomonadota</taxon>
        <taxon>Betaproteobacteria</taxon>
        <taxon>Burkholderiales</taxon>
        <taxon>Alcaligenaceae</taxon>
        <taxon>Achromobacter</taxon>
    </lineage>
</organism>
<dbReference type="EMBL" id="CADIJQ010000023">
    <property type="protein sequence ID" value="CAB3744784.1"/>
    <property type="molecule type" value="Genomic_DNA"/>
</dbReference>
<reference evidence="1 2" key="1">
    <citation type="submission" date="2020-04" db="EMBL/GenBank/DDBJ databases">
        <authorList>
            <person name="De Canck E."/>
        </authorList>
    </citation>
    <scope>NUCLEOTIDE SEQUENCE [LARGE SCALE GENOMIC DNA]</scope>
    <source>
        <strain evidence="1 2">LMG 3441</strain>
    </source>
</reference>
<proteinExistence type="predicted"/>
<dbReference type="GO" id="GO:0003677">
    <property type="term" value="F:DNA binding"/>
    <property type="evidence" value="ECO:0007669"/>
    <property type="project" value="InterPro"/>
</dbReference>